<dbReference type="EMBL" id="BGPR01003202">
    <property type="protein sequence ID" value="GBM84997.1"/>
    <property type="molecule type" value="Genomic_DNA"/>
</dbReference>
<comment type="caution">
    <text evidence="1">The sequence shown here is derived from an EMBL/GenBank/DDBJ whole genome shotgun (WGS) entry which is preliminary data.</text>
</comment>
<protein>
    <recommendedName>
        <fullName evidence="3">Transposase IS30-like HTH domain-containing protein</fullName>
    </recommendedName>
</protein>
<dbReference type="Proteomes" id="UP000499080">
    <property type="component" value="Unassembled WGS sequence"/>
</dbReference>
<proteinExistence type="predicted"/>
<organism evidence="1 2">
    <name type="scientific">Araneus ventricosus</name>
    <name type="common">Orbweaver spider</name>
    <name type="synonym">Epeira ventricosa</name>
    <dbReference type="NCBI Taxonomy" id="182803"/>
    <lineage>
        <taxon>Eukaryota</taxon>
        <taxon>Metazoa</taxon>
        <taxon>Ecdysozoa</taxon>
        <taxon>Arthropoda</taxon>
        <taxon>Chelicerata</taxon>
        <taxon>Arachnida</taxon>
        <taxon>Araneae</taxon>
        <taxon>Araneomorphae</taxon>
        <taxon>Entelegynae</taxon>
        <taxon>Araneoidea</taxon>
        <taxon>Araneidae</taxon>
        <taxon>Araneus</taxon>
    </lineage>
</organism>
<evidence type="ECO:0008006" key="3">
    <source>
        <dbReference type="Google" id="ProtNLM"/>
    </source>
</evidence>
<name>A0A4Y2J4F1_ARAVE</name>
<dbReference type="Gene3D" id="1.10.10.60">
    <property type="entry name" value="Homeodomain-like"/>
    <property type="match status" value="1"/>
</dbReference>
<gene>
    <name evidence="1" type="ORF">AVEN_4022_1</name>
</gene>
<accession>A0A4Y2J4F1</accession>
<reference evidence="1 2" key="1">
    <citation type="journal article" date="2019" name="Sci. Rep.">
        <title>Orb-weaving spider Araneus ventricosus genome elucidates the spidroin gene catalogue.</title>
        <authorList>
            <person name="Kono N."/>
            <person name="Nakamura H."/>
            <person name="Ohtoshi R."/>
            <person name="Moran D.A.P."/>
            <person name="Shinohara A."/>
            <person name="Yoshida Y."/>
            <person name="Fujiwara M."/>
            <person name="Mori M."/>
            <person name="Tomita M."/>
            <person name="Arakawa K."/>
        </authorList>
    </citation>
    <scope>NUCLEOTIDE SEQUENCE [LARGE SCALE GENOMIC DNA]</scope>
</reference>
<evidence type="ECO:0000313" key="2">
    <source>
        <dbReference type="Proteomes" id="UP000499080"/>
    </source>
</evidence>
<dbReference type="AlphaFoldDB" id="A0A4Y2J4F1"/>
<evidence type="ECO:0000313" key="1">
    <source>
        <dbReference type="EMBL" id="GBM84997.1"/>
    </source>
</evidence>
<sequence length="158" mass="18616">MPKAQQLSNEEVSKILHLKLLCKTVKEILKLLNRSKSIIYRVLTRKTPYEPKPRSGRPHMTDIRSDRRIQRIVSSQKMSVREITRAFRLQISKNTDHRRIIECGYMIHAKMARILPLSKFHISKRLQWARNHMSYGDKWMTVLLSDEKNGTSMDMTGI</sequence>
<keyword evidence="2" id="KW-1185">Reference proteome</keyword>